<name>A0A4C1XPN1_EUMVA</name>
<protein>
    <submittedName>
        <fullName evidence="1">Uncharacterized protein</fullName>
    </submittedName>
</protein>
<reference evidence="1 2" key="1">
    <citation type="journal article" date="2019" name="Commun. Biol.">
        <title>The bagworm genome reveals a unique fibroin gene that provides high tensile strength.</title>
        <authorList>
            <person name="Kono N."/>
            <person name="Nakamura H."/>
            <person name="Ohtoshi R."/>
            <person name="Tomita M."/>
            <person name="Numata K."/>
            <person name="Arakawa K."/>
        </authorList>
    </citation>
    <scope>NUCLEOTIDE SEQUENCE [LARGE SCALE GENOMIC DNA]</scope>
</reference>
<dbReference type="EMBL" id="BGZK01000919">
    <property type="protein sequence ID" value="GBP65110.1"/>
    <property type="molecule type" value="Genomic_DNA"/>
</dbReference>
<dbReference type="AlphaFoldDB" id="A0A4C1XPN1"/>
<evidence type="ECO:0000313" key="1">
    <source>
        <dbReference type="EMBL" id="GBP65110.1"/>
    </source>
</evidence>
<dbReference type="Proteomes" id="UP000299102">
    <property type="component" value="Unassembled WGS sequence"/>
</dbReference>
<proteinExistence type="predicted"/>
<sequence length="98" mass="11315">MRVRSGGPVRAGLSPARLTALYSSSHSCALKFQYLRCTRNSFIYIPVFALRTEEEYDRQRDRACSPPAFSVSPTSSNVAEIVPRHYNTIFRKYFDEFR</sequence>
<evidence type="ECO:0000313" key="2">
    <source>
        <dbReference type="Proteomes" id="UP000299102"/>
    </source>
</evidence>
<comment type="caution">
    <text evidence="1">The sequence shown here is derived from an EMBL/GenBank/DDBJ whole genome shotgun (WGS) entry which is preliminary data.</text>
</comment>
<gene>
    <name evidence="1" type="ORF">EVAR_5256_1</name>
</gene>
<keyword evidence="2" id="KW-1185">Reference proteome</keyword>
<organism evidence="1 2">
    <name type="scientific">Eumeta variegata</name>
    <name type="common">Bagworm moth</name>
    <name type="synonym">Eumeta japonica</name>
    <dbReference type="NCBI Taxonomy" id="151549"/>
    <lineage>
        <taxon>Eukaryota</taxon>
        <taxon>Metazoa</taxon>
        <taxon>Ecdysozoa</taxon>
        <taxon>Arthropoda</taxon>
        <taxon>Hexapoda</taxon>
        <taxon>Insecta</taxon>
        <taxon>Pterygota</taxon>
        <taxon>Neoptera</taxon>
        <taxon>Endopterygota</taxon>
        <taxon>Lepidoptera</taxon>
        <taxon>Glossata</taxon>
        <taxon>Ditrysia</taxon>
        <taxon>Tineoidea</taxon>
        <taxon>Psychidae</taxon>
        <taxon>Oiketicinae</taxon>
        <taxon>Eumeta</taxon>
    </lineage>
</organism>
<accession>A0A4C1XPN1</accession>